<keyword evidence="3" id="KW-0547">Nucleotide-binding</keyword>
<evidence type="ECO:0000313" key="7">
    <source>
        <dbReference type="Proteomes" id="UP000502508"/>
    </source>
</evidence>
<dbReference type="KEGG" id="pfla:Pflav_035810"/>
<accession>A0A6F8XTU3</accession>
<dbReference type="SUPFAM" id="SSF52540">
    <property type="entry name" value="P-loop containing nucleoside triphosphate hydrolases"/>
    <property type="match status" value="1"/>
</dbReference>
<keyword evidence="4 6" id="KW-0067">ATP-binding</keyword>
<dbReference type="InterPro" id="IPR003439">
    <property type="entry name" value="ABC_transporter-like_ATP-bd"/>
</dbReference>
<feature type="domain" description="ABC transporter" evidence="5">
    <location>
        <begin position="17"/>
        <end position="218"/>
    </location>
</feature>
<keyword evidence="2" id="KW-0813">Transport</keyword>
<evidence type="ECO:0000259" key="5">
    <source>
        <dbReference type="PROSITE" id="PS50893"/>
    </source>
</evidence>
<dbReference type="AlphaFoldDB" id="A0A6F8XTU3"/>
<reference evidence="6 7" key="2">
    <citation type="submission" date="2020-03" db="EMBL/GenBank/DDBJ databases">
        <authorList>
            <person name="Ichikawa N."/>
            <person name="Kimura A."/>
            <person name="Kitahashi Y."/>
            <person name="Uohara A."/>
        </authorList>
    </citation>
    <scope>NUCLEOTIDE SEQUENCE [LARGE SCALE GENOMIC DNA]</scope>
    <source>
        <strain evidence="6 7">NBRC 107702</strain>
    </source>
</reference>
<name>A0A6F8XTU3_9ACTN</name>
<organism evidence="6 7">
    <name type="scientific">Phytohabitans flavus</name>
    <dbReference type="NCBI Taxonomy" id="1076124"/>
    <lineage>
        <taxon>Bacteria</taxon>
        <taxon>Bacillati</taxon>
        <taxon>Actinomycetota</taxon>
        <taxon>Actinomycetes</taxon>
        <taxon>Micromonosporales</taxon>
        <taxon>Micromonosporaceae</taxon>
    </lineage>
</organism>
<sequence length="218" mass="23890">MTNLSRDLTTTPVATALTGTGLWFGYRNEWIIRDVTIHVAPGEVVGLWGPSGCGKSTLARLLTGRLTPAKGSVSSPPGRGRARSAQLILQHSELSMNPRWKIRDVLAEGAHDLRPVLDTELVHATWLDSFPHELSGGELQRVNLARALLSRPAYLVADEITASLDAISQVQIWRIILDGTTRGDYGVLAISHDMPLLERIADRIVAMHEVSQTPQEHN</sequence>
<gene>
    <name evidence="6" type="ORF">Pflav_035810</name>
</gene>
<dbReference type="SMART" id="SM00382">
    <property type="entry name" value="AAA"/>
    <property type="match status" value="1"/>
</dbReference>
<evidence type="ECO:0000313" key="6">
    <source>
        <dbReference type="EMBL" id="BCB77171.1"/>
    </source>
</evidence>
<dbReference type="InterPro" id="IPR027417">
    <property type="entry name" value="P-loop_NTPase"/>
</dbReference>
<dbReference type="Gene3D" id="3.40.50.300">
    <property type="entry name" value="P-loop containing nucleotide triphosphate hydrolases"/>
    <property type="match status" value="1"/>
</dbReference>
<proteinExistence type="inferred from homology"/>
<evidence type="ECO:0000256" key="3">
    <source>
        <dbReference type="ARBA" id="ARBA00022741"/>
    </source>
</evidence>
<dbReference type="Proteomes" id="UP000502508">
    <property type="component" value="Chromosome"/>
</dbReference>
<evidence type="ECO:0000256" key="2">
    <source>
        <dbReference type="ARBA" id="ARBA00022448"/>
    </source>
</evidence>
<dbReference type="GO" id="GO:0055085">
    <property type="term" value="P:transmembrane transport"/>
    <property type="evidence" value="ECO:0007669"/>
    <property type="project" value="UniProtKB-ARBA"/>
</dbReference>
<keyword evidence="7" id="KW-1185">Reference proteome</keyword>
<dbReference type="PROSITE" id="PS50893">
    <property type="entry name" value="ABC_TRANSPORTER_2"/>
    <property type="match status" value="1"/>
</dbReference>
<dbReference type="InterPro" id="IPR003593">
    <property type="entry name" value="AAA+_ATPase"/>
</dbReference>
<protein>
    <submittedName>
        <fullName evidence="6">ABC transporter ATP-binding protein</fullName>
    </submittedName>
</protein>
<evidence type="ECO:0000256" key="1">
    <source>
        <dbReference type="ARBA" id="ARBA00005417"/>
    </source>
</evidence>
<dbReference type="PANTHER" id="PTHR43776">
    <property type="entry name" value="TRANSPORT ATP-BINDING PROTEIN"/>
    <property type="match status" value="1"/>
</dbReference>
<dbReference type="Pfam" id="PF00005">
    <property type="entry name" value="ABC_tran"/>
    <property type="match status" value="1"/>
</dbReference>
<dbReference type="RefSeq" id="WP_173037038.1">
    <property type="nucleotide sequence ID" value="NZ_AP022870.1"/>
</dbReference>
<evidence type="ECO:0000256" key="4">
    <source>
        <dbReference type="ARBA" id="ARBA00022840"/>
    </source>
</evidence>
<dbReference type="InterPro" id="IPR050319">
    <property type="entry name" value="ABC_transp_ATP-bind"/>
</dbReference>
<dbReference type="PROSITE" id="PS00211">
    <property type="entry name" value="ABC_TRANSPORTER_1"/>
    <property type="match status" value="1"/>
</dbReference>
<reference evidence="6 7" key="1">
    <citation type="submission" date="2020-03" db="EMBL/GenBank/DDBJ databases">
        <title>Whole genome shotgun sequence of Phytohabitans flavus NBRC 107702.</title>
        <authorList>
            <person name="Komaki H."/>
            <person name="Tamura T."/>
        </authorList>
    </citation>
    <scope>NUCLEOTIDE SEQUENCE [LARGE SCALE GENOMIC DNA]</scope>
    <source>
        <strain evidence="6 7">NBRC 107702</strain>
    </source>
</reference>
<dbReference type="InterPro" id="IPR017871">
    <property type="entry name" value="ABC_transporter-like_CS"/>
</dbReference>
<dbReference type="PANTHER" id="PTHR43776:SF7">
    <property type="entry name" value="D,D-DIPEPTIDE TRANSPORT ATP-BINDING PROTEIN DDPF-RELATED"/>
    <property type="match status" value="1"/>
</dbReference>
<dbReference type="GO" id="GO:0016887">
    <property type="term" value="F:ATP hydrolysis activity"/>
    <property type="evidence" value="ECO:0007669"/>
    <property type="project" value="InterPro"/>
</dbReference>
<comment type="similarity">
    <text evidence="1">Belongs to the ABC transporter superfamily.</text>
</comment>
<dbReference type="GO" id="GO:0005524">
    <property type="term" value="F:ATP binding"/>
    <property type="evidence" value="ECO:0007669"/>
    <property type="project" value="UniProtKB-KW"/>
</dbReference>
<dbReference type="EMBL" id="AP022870">
    <property type="protein sequence ID" value="BCB77171.1"/>
    <property type="molecule type" value="Genomic_DNA"/>
</dbReference>